<evidence type="ECO:0000256" key="1">
    <source>
        <dbReference type="SAM" id="MobiDB-lite"/>
    </source>
</evidence>
<keyword evidence="2" id="KW-0472">Membrane</keyword>
<evidence type="ECO:0000259" key="3">
    <source>
        <dbReference type="Pfam" id="PF04536"/>
    </source>
</evidence>
<dbReference type="eggNOG" id="COG1512">
    <property type="taxonomic scope" value="Bacteria"/>
</dbReference>
<dbReference type="PATRIC" id="fig|864564.6.peg.314"/>
<dbReference type="Gene3D" id="3.10.310.50">
    <property type="match status" value="1"/>
</dbReference>
<gene>
    <name evidence="4" type="ORF">HMPREF0620_1388</name>
</gene>
<feature type="compositionally biased region" description="Gly residues" evidence="1">
    <location>
        <begin position="279"/>
        <end position="299"/>
    </location>
</feature>
<evidence type="ECO:0000313" key="4">
    <source>
        <dbReference type="EMBL" id="EFT82703.1"/>
    </source>
</evidence>
<dbReference type="PANTHER" id="PTHR30373:SF2">
    <property type="entry name" value="UPF0603 PROTEIN YGCG"/>
    <property type="match status" value="1"/>
</dbReference>
<dbReference type="EMBL" id="AEON01000002">
    <property type="protein sequence ID" value="EFT82703.1"/>
    <property type="molecule type" value="Genomic_DNA"/>
</dbReference>
<dbReference type="Proteomes" id="UP000004946">
    <property type="component" value="Chromosome"/>
</dbReference>
<feature type="domain" description="TPM" evidence="3">
    <location>
        <begin position="74"/>
        <end position="197"/>
    </location>
</feature>
<feature type="region of interest" description="Disordered" evidence="1">
    <location>
        <begin position="259"/>
        <end position="299"/>
    </location>
</feature>
<reference evidence="4 5" key="1">
    <citation type="submission" date="2010-12" db="EMBL/GenBank/DDBJ databases">
        <authorList>
            <person name="Muzny D."/>
            <person name="Qin X."/>
            <person name="Buhay C."/>
            <person name="Dugan-Rocha S."/>
            <person name="Ding Y."/>
            <person name="Chen G."/>
            <person name="Hawes A."/>
            <person name="Holder M."/>
            <person name="Jhangiani S."/>
            <person name="Johnson A."/>
            <person name="Khan Z."/>
            <person name="Li Z."/>
            <person name="Liu W."/>
            <person name="Liu X."/>
            <person name="Perez L."/>
            <person name="Shen H."/>
            <person name="Wang Q."/>
            <person name="Watt J."/>
            <person name="Xi L."/>
            <person name="Xin Y."/>
            <person name="Zhou J."/>
            <person name="Deng J."/>
            <person name="Jiang H."/>
            <person name="Liu Y."/>
            <person name="Qu J."/>
            <person name="Song X.-Z."/>
            <person name="Zhang L."/>
            <person name="Villasana D."/>
            <person name="Johnson A."/>
            <person name="Liu J."/>
            <person name="Liyanage D."/>
            <person name="Lorensuhewa L."/>
            <person name="Robinson T."/>
            <person name="Song A."/>
            <person name="Song B.-B."/>
            <person name="Dinh H."/>
            <person name="Thornton R."/>
            <person name="Coyle M."/>
            <person name="Francisco L."/>
            <person name="Jackson L."/>
            <person name="Javaid M."/>
            <person name="Korchina V."/>
            <person name="Kovar C."/>
            <person name="Mata R."/>
            <person name="Mathew T."/>
            <person name="Ngo R."/>
            <person name="Nguyen L."/>
            <person name="Nguyen N."/>
            <person name="Okwuonu G."/>
            <person name="Ongeri F."/>
            <person name="Pham C."/>
            <person name="Simmons D."/>
            <person name="Wilczek-Boney K."/>
            <person name="Hale W."/>
            <person name="Jakkamsetti A."/>
            <person name="Pham P."/>
            <person name="Ruth R."/>
            <person name="San Lucas F."/>
            <person name="Warren J."/>
            <person name="Zhang J."/>
            <person name="Zhao Z."/>
            <person name="Zhou C."/>
            <person name="Zhu D."/>
            <person name="Lee S."/>
            <person name="Bess C."/>
            <person name="Blankenburg K."/>
            <person name="Forbes L."/>
            <person name="Fu Q."/>
            <person name="Gubbala S."/>
            <person name="Hirani K."/>
            <person name="Jayaseelan J.C."/>
            <person name="Lara F."/>
            <person name="Munidasa M."/>
            <person name="Palculict T."/>
            <person name="Patil S."/>
            <person name="Pu L.-L."/>
            <person name="Saada N."/>
            <person name="Tang L."/>
            <person name="Weissenberger G."/>
            <person name="Zhu Y."/>
            <person name="Hemphill L."/>
            <person name="Shang Y."/>
            <person name="Youmans B."/>
            <person name="Ayvaz T."/>
            <person name="Ross M."/>
            <person name="Santibanez J."/>
            <person name="Aqrawi P."/>
            <person name="Gross S."/>
            <person name="Joshi V."/>
            <person name="Fowler G."/>
            <person name="Nazareth L."/>
            <person name="Reid J."/>
            <person name="Worley K."/>
            <person name="Petrosino J."/>
            <person name="Highlander S."/>
            <person name="Gibbs R."/>
        </authorList>
    </citation>
    <scope>NUCLEOTIDE SEQUENCE [LARGE SCALE GENOMIC DNA]</scope>
    <source>
        <strain evidence="4 5">DSM 10105</strain>
    </source>
</reference>
<dbReference type="KEGG" id="pdo:PSDT_0286"/>
<dbReference type="Pfam" id="PF04536">
    <property type="entry name" value="TPM_phosphatase"/>
    <property type="match status" value="1"/>
</dbReference>
<dbReference type="RefSeq" id="WP_006289638.1">
    <property type="nucleotide sequence ID" value="NZ_AP012333.1"/>
</dbReference>
<evidence type="ECO:0000313" key="5">
    <source>
        <dbReference type="Proteomes" id="UP000004946"/>
    </source>
</evidence>
<proteinExistence type="predicted"/>
<feature type="transmembrane region" description="Helical" evidence="2">
    <location>
        <begin position="21"/>
        <end position="42"/>
    </location>
</feature>
<accession>E6K2Z9</accession>
<keyword evidence="5" id="KW-1185">Reference proteome</keyword>
<comment type="caution">
    <text evidence="4">The sequence shown here is derived from an EMBL/GenBank/DDBJ whole genome shotgun (WGS) entry which is preliminary data.</text>
</comment>
<keyword evidence="2" id="KW-0812">Transmembrane</keyword>
<evidence type="ECO:0000256" key="2">
    <source>
        <dbReference type="SAM" id="Phobius"/>
    </source>
</evidence>
<sequence>MRKSKDDGRNRTVGATLINRKVRIIGIILAVVTLIGVIAFSATACSANRSRQQVAVDVLDHPARYRSEKGGIYVMDSAHVLASSTQEWIRRQNKRMEKDLGAQIMVVTVDKLPAGTSIEDYSMKLAERFKPGSAEKDNGLVYVLAVSDHKDRLEVGYGLESTITDSNAAVIIHQGEKKYKNKEYDAGVRDVVSAAVAYARGDGEGYDDESDVSAPSRSSGISFDVIIDILVMIGIMLFAFRPHRRNSGWDGDSFGGWSSGDSSSGWSSGSDSSSSSSSSGGGDSFGGGSFGGGGASGSW</sequence>
<keyword evidence="2" id="KW-1133">Transmembrane helix</keyword>
<dbReference type="InterPro" id="IPR007621">
    <property type="entry name" value="TPM_dom"/>
</dbReference>
<feature type="compositionally biased region" description="Low complexity" evidence="1">
    <location>
        <begin position="259"/>
        <end position="278"/>
    </location>
</feature>
<dbReference type="PANTHER" id="PTHR30373">
    <property type="entry name" value="UPF0603 PROTEIN YGCG"/>
    <property type="match status" value="1"/>
</dbReference>
<organism evidence="4 5">
    <name type="scientific">Parascardovia denticolens DSM 10105 = JCM 12538</name>
    <dbReference type="NCBI Taxonomy" id="864564"/>
    <lineage>
        <taxon>Bacteria</taxon>
        <taxon>Bacillati</taxon>
        <taxon>Actinomycetota</taxon>
        <taxon>Actinomycetes</taxon>
        <taxon>Bifidobacteriales</taxon>
        <taxon>Bifidobacteriaceae</taxon>
        <taxon>Parascardovia</taxon>
    </lineage>
</organism>
<dbReference type="HOGENOM" id="CLU_035211_2_3_11"/>
<protein>
    <recommendedName>
        <fullName evidence="3">TPM domain-containing protein</fullName>
    </recommendedName>
</protein>
<name>E6K2Z9_PARDN</name>
<dbReference type="AlphaFoldDB" id="E6K2Z9"/>